<dbReference type="Pfam" id="PF13460">
    <property type="entry name" value="NAD_binding_10"/>
    <property type="match status" value="1"/>
</dbReference>
<sequence length="562" mass="58912">MTGATGVSGRGVVERLNRAGHEVVAVARRPPLALPAGARFVGADVTDLAALTAAMDGCEVVCHLAPVSGTANVCAAMKRTGARRLVVASSALSDGANLGHVTDTAAAEQVVLDSGVEAVLARTGLVVGRNIDQPLALLAAPVIVAVKGVELRYQLLHHDDLGRFLAIACESGPPGVVDVAPPDALPLRQIAQLLGRKYVETSATRALKAIEFAWKHDLPGMDTTRLREVWGFECAWSTAEGVADLRRAVSGVSAVAGRRVEVPWRLRFPTHRPGPPVSTAANRWPDFGAPAGELDSPIPLAYPTVSRLGGPAPLAALTLSTHLQLLRAASRGMLDAFGGAPEVRRELGDAGAASIAHRLYVNDDVAYAVEHSGGRRRVVGRAYGREVDRIAGWAAESLEHAANPAACSDARLDAVLGRVLDDLAWFWAIAAIGAALGGDELGDLAHLLVSFPDGVSPNAAPAADLRDDGGHSRARMRAERVVRALAQALAALVRERADRLLVAGAVRDPADVAHLTWEELLVPPPDLTDLVKTRRAEQQRLAALVLPSTMSVNGSSGALTVR</sequence>
<evidence type="ECO:0000259" key="1">
    <source>
        <dbReference type="Pfam" id="PF13460"/>
    </source>
</evidence>
<feature type="domain" description="NAD(P)-binding" evidence="1">
    <location>
        <begin position="3"/>
        <end position="101"/>
    </location>
</feature>
<dbReference type="InterPro" id="IPR051783">
    <property type="entry name" value="NAD(P)-dependent_oxidoreduct"/>
</dbReference>
<evidence type="ECO:0000313" key="2">
    <source>
        <dbReference type="EMBL" id="GAA0620321.1"/>
    </source>
</evidence>
<dbReference type="EMBL" id="BAAAHE010000017">
    <property type="protein sequence ID" value="GAA0620321.1"/>
    <property type="molecule type" value="Genomic_DNA"/>
</dbReference>
<dbReference type="InterPro" id="IPR036291">
    <property type="entry name" value="NAD(P)-bd_dom_sf"/>
</dbReference>
<dbReference type="PANTHER" id="PTHR48079">
    <property type="entry name" value="PROTEIN YEEZ"/>
    <property type="match status" value="1"/>
</dbReference>
<dbReference type="InterPro" id="IPR016040">
    <property type="entry name" value="NAD(P)-bd_dom"/>
</dbReference>
<reference evidence="3" key="1">
    <citation type="journal article" date="2019" name="Int. J. Syst. Evol. Microbiol.">
        <title>The Global Catalogue of Microorganisms (GCM) 10K type strain sequencing project: providing services to taxonomists for standard genome sequencing and annotation.</title>
        <authorList>
            <consortium name="The Broad Institute Genomics Platform"/>
            <consortium name="The Broad Institute Genome Sequencing Center for Infectious Disease"/>
            <person name="Wu L."/>
            <person name="Ma J."/>
        </authorList>
    </citation>
    <scope>NUCLEOTIDE SEQUENCE [LARGE SCALE GENOMIC DNA]</scope>
    <source>
        <strain evidence="3">JCM 10671</strain>
    </source>
</reference>
<accession>A0ABP3RXQ7</accession>
<dbReference type="SUPFAM" id="SSF51735">
    <property type="entry name" value="NAD(P)-binding Rossmann-fold domains"/>
    <property type="match status" value="1"/>
</dbReference>
<protein>
    <recommendedName>
        <fullName evidence="1">NAD(P)-binding domain-containing protein</fullName>
    </recommendedName>
</protein>
<organism evidence="2 3">
    <name type="scientific">Sporichthya brevicatena</name>
    <dbReference type="NCBI Taxonomy" id="171442"/>
    <lineage>
        <taxon>Bacteria</taxon>
        <taxon>Bacillati</taxon>
        <taxon>Actinomycetota</taxon>
        <taxon>Actinomycetes</taxon>
        <taxon>Sporichthyales</taxon>
        <taxon>Sporichthyaceae</taxon>
        <taxon>Sporichthya</taxon>
    </lineage>
</organism>
<dbReference type="PANTHER" id="PTHR48079:SF6">
    <property type="entry name" value="NAD(P)-BINDING DOMAIN-CONTAINING PROTEIN-RELATED"/>
    <property type="match status" value="1"/>
</dbReference>
<keyword evidence="3" id="KW-1185">Reference proteome</keyword>
<dbReference type="Gene3D" id="3.40.50.720">
    <property type="entry name" value="NAD(P)-binding Rossmann-like Domain"/>
    <property type="match status" value="1"/>
</dbReference>
<evidence type="ECO:0000313" key="3">
    <source>
        <dbReference type="Proteomes" id="UP001500957"/>
    </source>
</evidence>
<gene>
    <name evidence="2" type="ORF">GCM10009547_23620</name>
</gene>
<name>A0ABP3RXQ7_9ACTN</name>
<proteinExistence type="predicted"/>
<dbReference type="Proteomes" id="UP001500957">
    <property type="component" value="Unassembled WGS sequence"/>
</dbReference>
<comment type="caution">
    <text evidence="2">The sequence shown here is derived from an EMBL/GenBank/DDBJ whole genome shotgun (WGS) entry which is preliminary data.</text>
</comment>